<keyword evidence="4" id="KW-0032">Aminotransferase</keyword>
<sequence length="420" mass="44695">MSALWPYFLSPSEHGQDELCLVSATGTRVRTATGRELLCATSGLWNVNLGYGNEAVAQACGDALRDASYLGVFRSENPHARAAADALVSRAGAAHFTKVMFTTSGGAANDVVIKLARQHQLLAGRTRRRIVVSLRDSYHGLKMGSFALTGEQLGQRMYGVDQSLVRHVPPNDSVALRALFDAQGDSIAAVVVEPVIGNGCVELTTEFVDVLLALREEHPFVLVADEVATGFGRTGVFFASDEWSGPPDVLISSKGLTNGAQATAAVLVSESVYAPFVDTDAGLVHGETQGGTAVACAAITATLSEFDRLGALDLTRSRGAELDNRLRALAEDDESVGELRGRGLFRAVEIRGANGRPMPQVDVGQLVSQIREAGVVVYPGRQGVQLIPALTYTDADFDELFTALRVGLSSWRSLSHRRAA</sequence>
<dbReference type="GO" id="GO:0030170">
    <property type="term" value="F:pyridoxal phosphate binding"/>
    <property type="evidence" value="ECO:0007669"/>
    <property type="project" value="InterPro"/>
</dbReference>
<dbReference type="InterPro" id="IPR015424">
    <property type="entry name" value="PyrdxlP-dep_Trfase"/>
</dbReference>
<dbReference type="NCBIfam" id="NF041821">
    <property type="entry name" value="daptide_amino"/>
    <property type="match status" value="1"/>
</dbReference>
<dbReference type="InterPro" id="IPR049704">
    <property type="entry name" value="Aminotrans_3_PPA_site"/>
</dbReference>
<dbReference type="Gene3D" id="3.90.1150.10">
    <property type="entry name" value="Aspartate Aminotransferase, domain 1"/>
    <property type="match status" value="1"/>
</dbReference>
<evidence type="ECO:0000256" key="1">
    <source>
        <dbReference type="ARBA" id="ARBA00008954"/>
    </source>
</evidence>
<dbReference type="KEGG" id="lmoi:VV02_02235"/>
<dbReference type="PROSITE" id="PS00600">
    <property type="entry name" value="AA_TRANSFER_CLASS_3"/>
    <property type="match status" value="1"/>
</dbReference>
<dbReference type="PANTHER" id="PTHR43094">
    <property type="entry name" value="AMINOTRANSFERASE"/>
    <property type="match status" value="1"/>
</dbReference>
<gene>
    <name evidence="4" type="ORF">VV02_02235</name>
</gene>
<dbReference type="PATRIC" id="fig|571913.6.peg.460"/>
<keyword evidence="4" id="KW-0808">Transferase</keyword>
<dbReference type="InterPro" id="IPR005814">
    <property type="entry name" value="Aminotrans_3"/>
</dbReference>
<dbReference type="SUPFAM" id="SSF53383">
    <property type="entry name" value="PLP-dependent transferases"/>
    <property type="match status" value="1"/>
</dbReference>
<dbReference type="Gene3D" id="3.40.640.10">
    <property type="entry name" value="Type I PLP-dependent aspartate aminotransferase-like (Major domain)"/>
    <property type="match status" value="1"/>
</dbReference>
<dbReference type="STRING" id="571913.VV02_02235"/>
<dbReference type="Pfam" id="PF00202">
    <property type="entry name" value="Aminotran_3"/>
    <property type="match status" value="1"/>
</dbReference>
<reference evidence="4 5" key="1">
    <citation type="submission" date="2015-03" db="EMBL/GenBank/DDBJ databases">
        <title>Luteipulveratus halotolerans sp. nov., a novel actinobacterium (Dermacoccaceae) from Sarawak, Malaysia.</title>
        <authorList>
            <person name="Juboi H."/>
            <person name="Basik A."/>
            <person name="Shamsul S.S."/>
            <person name="Arnold P."/>
            <person name="Schmitt E.K."/>
            <person name="Sanglier J.-J."/>
            <person name="Yeo T."/>
        </authorList>
    </citation>
    <scope>NUCLEOTIDE SEQUENCE [LARGE SCALE GENOMIC DNA]</scope>
    <source>
        <strain evidence="4 5">MN07-A0370</strain>
    </source>
</reference>
<evidence type="ECO:0000256" key="3">
    <source>
        <dbReference type="RuleBase" id="RU003560"/>
    </source>
</evidence>
<keyword evidence="5" id="KW-1185">Reference proteome</keyword>
<dbReference type="PANTHER" id="PTHR43094:SF1">
    <property type="entry name" value="AMINOTRANSFERASE CLASS-III"/>
    <property type="match status" value="1"/>
</dbReference>
<dbReference type="InterPro" id="IPR015422">
    <property type="entry name" value="PyrdxlP-dep_Trfase_small"/>
</dbReference>
<dbReference type="Proteomes" id="UP000066480">
    <property type="component" value="Chromosome"/>
</dbReference>
<name>A0A0K1JE28_9MICO</name>
<dbReference type="InterPro" id="IPR049691">
    <property type="entry name" value="Daptide_aminotransferase"/>
</dbReference>
<dbReference type="EMBL" id="CP011112">
    <property type="protein sequence ID" value="AKU14961.1"/>
    <property type="molecule type" value="Genomic_DNA"/>
</dbReference>
<dbReference type="OrthoDB" id="9801052at2"/>
<dbReference type="AlphaFoldDB" id="A0A0K1JE28"/>
<comment type="similarity">
    <text evidence="1 3">Belongs to the class-III pyridoxal-phosphate-dependent aminotransferase family.</text>
</comment>
<proteinExistence type="inferred from homology"/>
<accession>A0A0K1JE28</accession>
<keyword evidence="2 3" id="KW-0663">Pyridoxal phosphate</keyword>
<dbReference type="RefSeq" id="WP_052589524.1">
    <property type="nucleotide sequence ID" value="NZ_CP011112.1"/>
</dbReference>
<evidence type="ECO:0000313" key="4">
    <source>
        <dbReference type="EMBL" id="AKU14961.1"/>
    </source>
</evidence>
<protein>
    <submittedName>
        <fullName evidence="4">Aminotransferase</fullName>
    </submittedName>
</protein>
<dbReference type="GO" id="GO:0008483">
    <property type="term" value="F:transaminase activity"/>
    <property type="evidence" value="ECO:0007669"/>
    <property type="project" value="UniProtKB-KW"/>
</dbReference>
<dbReference type="InterPro" id="IPR015421">
    <property type="entry name" value="PyrdxlP-dep_Trfase_major"/>
</dbReference>
<organism evidence="4 5">
    <name type="scientific">Luteipulveratus mongoliensis</name>
    <dbReference type="NCBI Taxonomy" id="571913"/>
    <lineage>
        <taxon>Bacteria</taxon>
        <taxon>Bacillati</taxon>
        <taxon>Actinomycetota</taxon>
        <taxon>Actinomycetes</taxon>
        <taxon>Micrococcales</taxon>
        <taxon>Dermacoccaceae</taxon>
        <taxon>Luteipulveratus</taxon>
    </lineage>
</organism>
<evidence type="ECO:0000313" key="5">
    <source>
        <dbReference type="Proteomes" id="UP000066480"/>
    </source>
</evidence>
<evidence type="ECO:0000256" key="2">
    <source>
        <dbReference type="ARBA" id="ARBA00022898"/>
    </source>
</evidence>